<sequence length="68" mass="7995">MENDYSVFRAAQMLRWVDQDAYFKMMYRILMEKGHSSNQALEVLFNANVLGDSAMTDEYELYAKEGEE</sequence>
<dbReference type="EMBL" id="WHOB01000060">
    <property type="protein sequence ID" value="NOU81171.1"/>
    <property type="molecule type" value="Genomic_DNA"/>
</dbReference>
<evidence type="ECO:0000313" key="2">
    <source>
        <dbReference type="Proteomes" id="UP000596857"/>
    </source>
</evidence>
<evidence type="ECO:0000313" key="1">
    <source>
        <dbReference type="EMBL" id="NOU81171.1"/>
    </source>
</evidence>
<dbReference type="RefSeq" id="WP_171718696.1">
    <property type="nucleotide sequence ID" value="NZ_WHOB01000060.1"/>
</dbReference>
<keyword evidence="2" id="KW-1185">Reference proteome</keyword>
<accession>A0ABX1YM55</accession>
<organism evidence="1 2">
    <name type="scientific">Paenibacillus phytohabitans</name>
    <dbReference type="NCBI Taxonomy" id="2654978"/>
    <lineage>
        <taxon>Bacteria</taxon>
        <taxon>Bacillati</taxon>
        <taxon>Bacillota</taxon>
        <taxon>Bacilli</taxon>
        <taxon>Bacillales</taxon>
        <taxon>Paenibacillaceae</taxon>
        <taxon>Paenibacillus</taxon>
    </lineage>
</organism>
<protein>
    <recommendedName>
        <fullName evidence="3">DnaD domain-containing protein</fullName>
    </recommendedName>
</protein>
<dbReference type="Proteomes" id="UP000596857">
    <property type="component" value="Unassembled WGS sequence"/>
</dbReference>
<gene>
    <name evidence="1" type="ORF">GC101_20110</name>
</gene>
<comment type="caution">
    <text evidence="1">The sequence shown here is derived from an EMBL/GenBank/DDBJ whole genome shotgun (WGS) entry which is preliminary data.</text>
</comment>
<proteinExistence type="predicted"/>
<name>A0ABX1YM55_9BACL</name>
<evidence type="ECO:0008006" key="3">
    <source>
        <dbReference type="Google" id="ProtNLM"/>
    </source>
</evidence>
<reference evidence="1 2" key="1">
    <citation type="submission" date="2019-10" db="EMBL/GenBank/DDBJ databases">
        <title>Description of Paenibacillus terricola sp. nov.</title>
        <authorList>
            <person name="Carlier A."/>
            <person name="Qi S."/>
        </authorList>
    </citation>
    <scope>NUCLEOTIDE SEQUENCE [LARGE SCALE GENOMIC DNA]</scope>
    <source>
        <strain evidence="1 2">LMG 31459</strain>
    </source>
</reference>